<name>A0AAQ3RDB7_SYNEL</name>
<protein>
    <submittedName>
        <fullName evidence="1">Uncharacterized protein</fullName>
    </submittedName>
</protein>
<dbReference type="AlphaFoldDB" id="A0AAQ3RDB7"/>
<reference evidence="1 2" key="1">
    <citation type="journal article" date="2018" name="Sci. Rep.">
        <title>Genome Features and Biochemical Characteristics of a Robust, Fast Growing and Naturally Transformable Cyanobacterium Synechococcus elongatus PCC 11801 Isolated from India.</title>
        <authorList>
            <person name="Jaiswal D."/>
            <person name="Sengupta A."/>
            <person name="Sohoni S."/>
            <person name="Sengupta S."/>
            <person name="Phadnavis A.G."/>
            <person name="Pakrasi H.B."/>
            <person name="Wangikar P.P."/>
        </authorList>
    </citation>
    <scope>NUCLEOTIDE SEQUENCE [LARGE SCALE GENOMIC DNA]</scope>
    <source>
        <strain evidence="1 2">PCC 11801</strain>
    </source>
</reference>
<evidence type="ECO:0000313" key="1">
    <source>
        <dbReference type="EMBL" id="WVS92422.1"/>
    </source>
</evidence>
<organism evidence="1 2">
    <name type="scientific">Synechococcus elongatus PCC 11801</name>
    <dbReference type="NCBI Taxonomy" id="2219813"/>
    <lineage>
        <taxon>Bacteria</taxon>
        <taxon>Bacillati</taxon>
        <taxon>Cyanobacteriota</taxon>
        <taxon>Cyanophyceae</taxon>
        <taxon>Synechococcales</taxon>
        <taxon>Synechococcaceae</taxon>
        <taxon>Synechococcus</taxon>
    </lineage>
</organism>
<evidence type="ECO:0000313" key="2">
    <source>
        <dbReference type="Proteomes" id="UP000267249"/>
    </source>
</evidence>
<gene>
    <name evidence="1" type="ORF">DOP62_13730</name>
</gene>
<proteinExistence type="predicted"/>
<dbReference type="RefSeq" id="WP_208675826.1">
    <property type="nucleotide sequence ID" value="NZ_CP030139.2"/>
</dbReference>
<sequence length="55" mass="5734">MQPSTFAIRVCTRSPRSLAAIAGSADCVTVKQVLAVSDRLLRLESSADSAPSSVL</sequence>
<accession>A0AAQ3RDB7</accession>
<dbReference type="EMBL" id="CP030139">
    <property type="protein sequence ID" value="WVS92422.1"/>
    <property type="molecule type" value="Genomic_DNA"/>
</dbReference>
<dbReference type="Proteomes" id="UP000267249">
    <property type="component" value="Chromosome"/>
</dbReference>